<gene>
    <name evidence="2" type="ORF">M404DRAFT_32725</name>
</gene>
<dbReference type="InParanoid" id="A0A0C3NNW1"/>
<accession>A0A0C3NNW1</accession>
<feature type="region of interest" description="Disordered" evidence="1">
    <location>
        <begin position="132"/>
        <end position="155"/>
    </location>
</feature>
<feature type="non-terminal residue" evidence="2">
    <location>
        <position position="1"/>
    </location>
</feature>
<sequence length="185" mass="20902">VAHKERHKKAKEALRARKKATPPRLAKSSLEKLPTEVPLPESPEPEEPKQIREPTFTEYRTPAPVIGSNSETSFGSTEEAAKLLQEPPSPLTELPLTAFIEESEDVPFSIPMFTGAKVDTTGLEDMYEAIWDDGRPTSSSRFAMPKKEKEEELPPFMTYWDKGKERATEQLPDRIYINKPKAVVH</sequence>
<proteinExistence type="predicted"/>
<organism evidence="2 3">
    <name type="scientific">Pisolithus tinctorius Marx 270</name>
    <dbReference type="NCBI Taxonomy" id="870435"/>
    <lineage>
        <taxon>Eukaryota</taxon>
        <taxon>Fungi</taxon>
        <taxon>Dikarya</taxon>
        <taxon>Basidiomycota</taxon>
        <taxon>Agaricomycotina</taxon>
        <taxon>Agaricomycetes</taxon>
        <taxon>Agaricomycetidae</taxon>
        <taxon>Boletales</taxon>
        <taxon>Sclerodermatineae</taxon>
        <taxon>Pisolithaceae</taxon>
        <taxon>Pisolithus</taxon>
    </lineage>
</organism>
<dbReference type="Proteomes" id="UP000054217">
    <property type="component" value="Unassembled WGS sequence"/>
</dbReference>
<feature type="region of interest" description="Disordered" evidence="1">
    <location>
        <begin position="1"/>
        <end position="89"/>
    </location>
</feature>
<feature type="compositionally biased region" description="Basic residues" evidence="1">
    <location>
        <begin position="1"/>
        <end position="21"/>
    </location>
</feature>
<name>A0A0C3NNW1_PISTI</name>
<dbReference type="AlphaFoldDB" id="A0A0C3NNW1"/>
<protein>
    <submittedName>
        <fullName evidence="2">Uncharacterized protein</fullName>
    </submittedName>
</protein>
<feature type="compositionally biased region" description="Polar residues" evidence="1">
    <location>
        <begin position="67"/>
        <end position="76"/>
    </location>
</feature>
<evidence type="ECO:0000256" key="1">
    <source>
        <dbReference type="SAM" id="MobiDB-lite"/>
    </source>
</evidence>
<reference evidence="3" key="2">
    <citation type="submission" date="2015-01" db="EMBL/GenBank/DDBJ databases">
        <title>Evolutionary Origins and Diversification of the Mycorrhizal Mutualists.</title>
        <authorList>
            <consortium name="DOE Joint Genome Institute"/>
            <consortium name="Mycorrhizal Genomics Consortium"/>
            <person name="Kohler A."/>
            <person name="Kuo A."/>
            <person name="Nagy L.G."/>
            <person name="Floudas D."/>
            <person name="Copeland A."/>
            <person name="Barry K.W."/>
            <person name="Cichocki N."/>
            <person name="Veneault-Fourrey C."/>
            <person name="LaButti K."/>
            <person name="Lindquist E.A."/>
            <person name="Lipzen A."/>
            <person name="Lundell T."/>
            <person name="Morin E."/>
            <person name="Murat C."/>
            <person name="Riley R."/>
            <person name="Ohm R."/>
            <person name="Sun H."/>
            <person name="Tunlid A."/>
            <person name="Henrissat B."/>
            <person name="Grigoriev I.V."/>
            <person name="Hibbett D.S."/>
            <person name="Martin F."/>
        </authorList>
    </citation>
    <scope>NUCLEOTIDE SEQUENCE [LARGE SCALE GENOMIC DNA]</scope>
    <source>
        <strain evidence="3">Marx 270</strain>
    </source>
</reference>
<keyword evidence="3" id="KW-1185">Reference proteome</keyword>
<reference evidence="2 3" key="1">
    <citation type="submission" date="2014-04" db="EMBL/GenBank/DDBJ databases">
        <authorList>
            <consortium name="DOE Joint Genome Institute"/>
            <person name="Kuo A."/>
            <person name="Kohler A."/>
            <person name="Costa M.D."/>
            <person name="Nagy L.G."/>
            <person name="Floudas D."/>
            <person name="Copeland A."/>
            <person name="Barry K.W."/>
            <person name="Cichocki N."/>
            <person name="Veneault-Fourrey C."/>
            <person name="LaButti K."/>
            <person name="Lindquist E.A."/>
            <person name="Lipzen A."/>
            <person name="Lundell T."/>
            <person name="Morin E."/>
            <person name="Murat C."/>
            <person name="Sun H."/>
            <person name="Tunlid A."/>
            <person name="Henrissat B."/>
            <person name="Grigoriev I.V."/>
            <person name="Hibbett D.S."/>
            <person name="Martin F."/>
            <person name="Nordberg H.P."/>
            <person name="Cantor M.N."/>
            <person name="Hua S.X."/>
        </authorList>
    </citation>
    <scope>NUCLEOTIDE SEQUENCE [LARGE SCALE GENOMIC DNA]</scope>
    <source>
        <strain evidence="2 3">Marx 270</strain>
    </source>
</reference>
<dbReference type="HOGENOM" id="CLU_129998_0_0_1"/>
<evidence type="ECO:0000313" key="2">
    <source>
        <dbReference type="EMBL" id="KIN96993.1"/>
    </source>
</evidence>
<evidence type="ECO:0000313" key="3">
    <source>
        <dbReference type="Proteomes" id="UP000054217"/>
    </source>
</evidence>
<dbReference type="EMBL" id="KN832036">
    <property type="protein sequence ID" value="KIN96993.1"/>
    <property type="molecule type" value="Genomic_DNA"/>
</dbReference>